<dbReference type="AlphaFoldDB" id="A0AAD9NA70"/>
<organism evidence="2 3">
    <name type="scientific">Paralvinella palmiformis</name>
    <dbReference type="NCBI Taxonomy" id="53620"/>
    <lineage>
        <taxon>Eukaryota</taxon>
        <taxon>Metazoa</taxon>
        <taxon>Spiralia</taxon>
        <taxon>Lophotrochozoa</taxon>
        <taxon>Annelida</taxon>
        <taxon>Polychaeta</taxon>
        <taxon>Sedentaria</taxon>
        <taxon>Canalipalpata</taxon>
        <taxon>Terebellida</taxon>
        <taxon>Terebelliformia</taxon>
        <taxon>Alvinellidae</taxon>
        <taxon>Paralvinella</taxon>
    </lineage>
</organism>
<evidence type="ECO:0000313" key="2">
    <source>
        <dbReference type="EMBL" id="KAK2159759.1"/>
    </source>
</evidence>
<proteinExistence type="predicted"/>
<evidence type="ECO:0000256" key="1">
    <source>
        <dbReference type="SAM" id="MobiDB-lite"/>
    </source>
</evidence>
<comment type="caution">
    <text evidence="2">The sequence shown here is derived from an EMBL/GenBank/DDBJ whole genome shotgun (WGS) entry which is preliminary data.</text>
</comment>
<accession>A0AAD9NA70</accession>
<dbReference type="EMBL" id="JAODUP010000147">
    <property type="protein sequence ID" value="KAK2159759.1"/>
    <property type="molecule type" value="Genomic_DNA"/>
</dbReference>
<dbReference type="Proteomes" id="UP001208570">
    <property type="component" value="Unassembled WGS sequence"/>
</dbReference>
<reference evidence="2" key="1">
    <citation type="journal article" date="2023" name="Mol. Biol. Evol.">
        <title>Third-Generation Sequencing Reveals the Adaptive Role of the Epigenome in Three Deep-Sea Polychaetes.</title>
        <authorList>
            <person name="Perez M."/>
            <person name="Aroh O."/>
            <person name="Sun Y."/>
            <person name="Lan Y."/>
            <person name="Juniper S.K."/>
            <person name="Young C.R."/>
            <person name="Angers B."/>
            <person name="Qian P.Y."/>
        </authorList>
    </citation>
    <scope>NUCLEOTIDE SEQUENCE</scope>
    <source>
        <strain evidence="2">P08H-3</strain>
    </source>
</reference>
<sequence>MLAWNLELFTLKSFGGWCISPGSRSLYCSAPDSSETNYAPVRCLFGIGVVLCERNATDAVLGSEGSILNASSLSDNAEKTHSCHGDCQHTSCRACHYVKNDEGCGKCSKDDFNCIKAFGRCIKQEFCSRRKFPCKSNMTTPSVTADRLRRYDGGGGEANRELRRSRPRQGEVKSPTPTGALPPNKASSVL</sequence>
<gene>
    <name evidence="2" type="ORF">LSH36_147g09024</name>
</gene>
<protein>
    <submittedName>
        <fullName evidence="2">Uncharacterized protein</fullName>
    </submittedName>
</protein>
<keyword evidence="3" id="KW-1185">Reference proteome</keyword>
<name>A0AAD9NA70_9ANNE</name>
<feature type="region of interest" description="Disordered" evidence="1">
    <location>
        <begin position="145"/>
        <end position="190"/>
    </location>
</feature>
<feature type="compositionally biased region" description="Basic and acidic residues" evidence="1">
    <location>
        <begin position="146"/>
        <end position="171"/>
    </location>
</feature>
<evidence type="ECO:0000313" key="3">
    <source>
        <dbReference type="Proteomes" id="UP001208570"/>
    </source>
</evidence>